<dbReference type="Gene3D" id="2.60.40.10">
    <property type="entry name" value="Immunoglobulins"/>
    <property type="match status" value="1"/>
</dbReference>
<evidence type="ECO:0000313" key="4">
    <source>
        <dbReference type="EMBL" id="WOC14142.1"/>
    </source>
</evidence>
<dbReference type="RefSeq" id="WP_420039902.1">
    <property type="nucleotide sequence ID" value="NZ_CP128986.1"/>
</dbReference>
<dbReference type="GO" id="GO:0005975">
    <property type="term" value="P:carbohydrate metabolic process"/>
    <property type="evidence" value="ECO:0007669"/>
    <property type="project" value="UniProtKB-ARBA"/>
</dbReference>
<feature type="domain" description="SpaA-like prealbumin fold" evidence="3">
    <location>
        <begin position="176"/>
        <end position="258"/>
    </location>
</feature>
<dbReference type="EMBL" id="CP128986">
    <property type="protein sequence ID" value="WOC14142.1"/>
    <property type="molecule type" value="Genomic_DNA"/>
</dbReference>
<name>A0AA97GWV2_9ACTN</name>
<dbReference type="AlphaFoldDB" id="A0AA97GWV2"/>
<protein>
    <recommendedName>
        <fullName evidence="3">SpaA-like prealbumin fold domain-containing protein</fullName>
    </recommendedName>
</protein>
<feature type="signal peptide" evidence="2">
    <location>
        <begin position="1"/>
        <end position="26"/>
    </location>
</feature>
<sequence length="287" mass="29157">MIRSLNRILLAVATVLVALATAVAMAVPTASAEPTDSPGSTTATTSTATTSTATTTAPDTTTPSTTPSTTPPSTTTPPSSTVTPPETGTGSVTVQAIDLKTHLPVSGVGVELRSGNVIKVVNTFASVDMPAGVVSAQVTAIPGGYQRAWVDPSSANLVAGGSTSFLVSLVRKGQVGAVSITKRDKVTGALLAGASYRVTAVHSDQSVMLVTGPSGTGSVQLAPGGYNVQEVGAPAGYALDSTVRFVEVSPSQTRYLELYDSPIEQPVIIRDPSQREPLTSIPTGRTH</sequence>
<dbReference type="InterPro" id="IPR013783">
    <property type="entry name" value="Ig-like_fold"/>
</dbReference>
<evidence type="ECO:0000259" key="3">
    <source>
        <dbReference type="Pfam" id="PF17802"/>
    </source>
</evidence>
<proteinExistence type="predicted"/>
<gene>
    <name evidence="4" type="ORF">MP11Mi_32560</name>
</gene>
<dbReference type="InterPro" id="IPR041033">
    <property type="entry name" value="SpaA_PFL_dom_1"/>
</dbReference>
<feature type="chain" id="PRO_5041705157" description="SpaA-like prealbumin fold domain-containing protein" evidence="2">
    <location>
        <begin position="27"/>
        <end position="287"/>
    </location>
</feature>
<accession>A0AA97GWV2</accession>
<organism evidence="4">
    <name type="scientific">Gordonia sp. MP11Mi</name>
    <dbReference type="NCBI Taxonomy" id="3022769"/>
    <lineage>
        <taxon>Bacteria</taxon>
        <taxon>Bacillati</taxon>
        <taxon>Actinomycetota</taxon>
        <taxon>Actinomycetes</taxon>
        <taxon>Mycobacteriales</taxon>
        <taxon>Gordoniaceae</taxon>
        <taxon>Gordonia</taxon>
    </lineage>
</organism>
<evidence type="ECO:0000256" key="1">
    <source>
        <dbReference type="SAM" id="MobiDB-lite"/>
    </source>
</evidence>
<dbReference type="Pfam" id="PF17802">
    <property type="entry name" value="SpaA"/>
    <property type="match status" value="1"/>
</dbReference>
<feature type="region of interest" description="Disordered" evidence="1">
    <location>
        <begin position="29"/>
        <end position="90"/>
    </location>
</feature>
<reference evidence="4" key="1">
    <citation type="submission" date="2023-06" db="EMBL/GenBank/DDBJ databases">
        <title>Gordonia sp. nov. and Pseudochrobactrum sp. nov., two species isolated from the burying beetle Nicrophorus vespilloides.</title>
        <authorList>
            <person name="Poehlein A."/>
            <person name="Guzman J."/>
            <person name="Daniel R."/>
            <person name="Vilcinskas A."/>
        </authorList>
    </citation>
    <scope>NUCLEOTIDE SEQUENCE</scope>
    <source>
        <strain evidence="4">MP11Mi</strain>
    </source>
</reference>
<evidence type="ECO:0000256" key="2">
    <source>
        <dbReference type="SAM" id="SignalP"/>
    </source>
</evidence>
<keyword evidence="2" id="KW-0732">Signal</keyword>